<dbReference type="Proteomes" id="UP000053611">
    <property type="component" value="Unassembled WGS sequence"/>
</dbReference>
<evidence type="ECO:0000313" key="1">
    <source>
        <dbReference type="EMBL" id="KLT41650.1"/>
    </source>
</evidence>
<evidence type="ECO:0000313" key="2">
    <source>
        <dbReference type="Proteomes" id="UP000053611"/>
    </source>
</evidence>
<dbReference type="InterPro" id="IPR035969">
    <property type="entry name" value="Rab-GAP_TBC_sf"/>
</dbReference>
<gene>
    <name evidence="1" type="ORF">CC85DRAFT_247321</name>
</gene>
<protein>
    <submittedName>
        <fullName evidence="1">Uncharacterized protein</fullName>
    </submittedName>
</protein>
<keyword evidence="2" id="KW-1185">Reference proteome</keyword>
<sequence length="113" mass="12723">MGEREDERALNLAFQTLLDGTREATEQRVELTALRKLCSRGIPSQPAFVRPLAYSLVLGVLPPEKRAWKRTRRAQREKYYVSLHMPELILESRSRGHAGAGCCAIGRSPTAFL</sequence>
<organism evidence="1 2">
    <name type="scientific">Cutaneotrichosporon oleaginosum</name>
    <dbReference type="NCBI Taxonomy" id="879819"/>
    <lineage>
        <taxon>Eukaryota</taxon>
        <taxon>Fungi</taxon>
        <taxon>Dikarya</taxon>
        <taxon>Basidiomycota</taxon>
        <taxon>Agaricomycotina</taxon>
        <taxon>Tremellomycetes</taxon>
        <taxon>Trichosporonales</taxon>
        <taxon>Trichosporonaceae</taxon>
        <taxon>Cutaneotrichosporon</taxon>
    </lineage>
</organism>
<dbReference type="AlphaFoldDB" id="A0A0J0XKN0"/>
<name>A0A0J0XKN0_9TREE</name>
<dbReference type="STRING" id="879819.A0A0J0XKN0"/>
<proteinExistence type="predicted"/>
<dbReference type="OrthoDB" id="29853at2759"/>
<dbReference type="RefSeq" id="XP_018278141.1">
    <property type="nucleotide sequence ID" value="XM_018420412.1"/>
</dbReference>
<dbReference type="EMBL" id="KQ087215">
    <property type="protein sequence ID" value="KLT41650.1"/>
    <property type="molecule type" value="Genomic_DNA"/>
</dbReference>
<dbReference type="GeneID" id="28981015"/>
<accession>A0A0J0XKN0</accession>
<dbReference type="SUPFAM" id="SSF47923">
    <property type="entry name" value="Ypt/Rab-GAP domain of gyp1p"/>
    <property type="match status" value="1"/>
</dbReference>
<reference evidence="1 2" key="1">
    <citation type="submission" date="2015-03" db="EMBL/GenBank/DDBJ databases">
        <title>Genomics and transcriptomics of the oil-accumulating basidiomycete yeast T. oleaginosus allow insights into substrate utilization and the diverse evolutionary trajectories of mating systems in fungi.</title>
        <authorList>
            <consortium name="DOE Joint Genome Institute"/>
            <person name="Kourist R."/>
            <person name="Kracht O."/>
            <person name="Bracharz F."/>
            <person name="Lipzen A."/>
            <person name="Nolan M."/>
            <person name="Ohm R."/>
            <person name="Grigoriev I."/>
            <person name="Sun S."/>
            <person name="Heitman J."/>
            <person name="Bruck T."/>
            <person name="Nowrousian M."/>
        </authorList>
    </citation>
    <scope>NUCLEOTIDE SEQUENCE [LARGE SCALE GENOMIC DNA]</scope>
    <source>
        <strain evidence="1 2">IBC0246</strain>
    </source>
</reference>